<dbReference type="OrthoDB" id="1089471at2"/>
<dbReference type="Gene3D" id="2.60.20.10">
    <property type="entry name" value="Crystallins"/>
    <property type="match status" value="1"/>
</dbReference>
<gene>
    <name evidence="2" type="ORF">SAMN04488121_103264</name>
</gene>
<dbReference type="AlphaFoldDB" id="A0A1G7R0F2"/>
<dbReference type="Proteomes" id="UP000199045">
    <property type="component" value="Unassembled WGS sequence"/>
</dbReference>
<dbReference type="RefSeq" id="WP_089832669.1">
    <property type="nucleotide sequence ID" value="NZ_FNBN01000003.1"/>
</dbReference>
<accession>A0A1G7R0F2</accession>
<dbReference type="STRING" id="104663.SAMN04488121_103264"/>
<sequence>MSKNFTQVLFKSFIIPVLIAAGHLTVLAQSGIYGGGPIYKNRSYAINELRNSGYTYVVVWTIHIDASGNFNFNAEFPLVQNGAYVGGSSYPNFVDDMARLKSAPTTINRLEFCLSAWGSSTFANIKNLIASQGTGSSSILYRNFQALRNTFPMVDAIGFDDESTYDVSSATALAVMLGNLGFKVSLVPYTNSGFWTSVATNTNNQRAGTIDRIDLQCYSGGAGNSPCNWNFGTIPVYAGLWDAEKSTSQVQSQLNTWKNSCSARIKGGFMWLYDDIDNSSQTAAYATAIRNVFGGGTLSTAAVTFYRDCNYGGLAISLPVGDYNLTRLRSFGIRNDDISSVTVNSGYSTRLYVNDNFGGNSLALTASNDCLVDEGWNDLASSLIIRAGSGARTANEAGQKTSFSSAPVVKGFILYPNPANSELILAADEDLTGVFMQVFDMTGRSVMSFRNTINRLDLSRLRPGVYTLVFNRNGSKVARQFIKQ</sequence>
<dbReference type="EMBL" id="FNBN01000003">
    <property type="protein sequence ID" value="SDG04262.1"/>
    <property type="molecule type" value="Genomic_DNA"/>
</dbReference>
<feature type="domain" description="Secretion system C-terminal sorting" evidence="1">
    <location>
        <begin position="414"/>
        <end position="481"/>
    </location>
</feature>
<proteinExistence type="predicted"/>
<dbReference type="NCBIfam" id="TIGR04183">
    <property type="entry name" value="Por_Secre_tail"/>
    <property type="match status" value="1"/>
</dbReference>
<organism evidence="2 3">
    <name type="scientific">Chitinophaga filiformis</name>
    <name type="common">Myxococcus filiformis</name>
    <name type="synonym">Flexibacter filiformis</name>
    <dbReference type="NCBI Taxonomy" id="104663"/>
    <lineage>
        <taxon>Bacteria</taxon>
        <taxon>Pseudomonadati</taxon>
        <taxon>Bacteroidota</taxon>
        <taxon>Chitinophagia</taxon>
        <taxon>Chitinophagales</taxon>
        <taxon>Chitinophagaceae</taxon>
        <taxon>Chitinophaga</taxon>
    </lineage>
</organism>
<evidence type="ECO:0000259" key="1">
    <source>
        <dbReference type="Pfam" id="PF18962"/>
    </source>
</evidence>
<dbReference type="InterPro" id="IPR026444">
    <property type="entry name" value="Secre_tail"/>
</dbReference>
<dbReference type="InterPro" id="IPR011024">
    <property type="entry name" value="G_crystallin-like"/>
</dbReference>
<dbReference type="SUPFAM" id="SSF49695">
    <property type="entry name" value="gamma-Crystallin-like"/>
    <property type="match status" value="1"/>
</dbReference>
<name>A0A1G7R0F2_CHIFI</name>
<dbReference type="Pfam" id="PF18962">
    <property type="entry name" value="Por_Secre_tail"/>
    <property type="match status" value="1"/>
</dbReference>
<reference evidence="2 3" key="1">
    <citation type="submission" date="2016-10" db="EMBL/GenBank/DDBJ databases">
        <authorList>
            <person name="de Groot N.N."/>
        </authorList>
    </citation>
    <scope>NUCLEOTIDE SEQUENCE [LARGE SCALE GENOMIC DNA]</scope>
    <source>
        <strain evidence="2 3">DSM 527</strain>
    </source>
</reference>
<evidence type="ECO:0000313" key="3">
    <source>
        <dbReference type="Proteomes" id="UP000199045"/>
    </source>
</evidence>
<evidence type="ECO:0000313" key="2">
    <source>
        <dbReference type="EMBL" id="SDG04262.1"/>
    </source>
</evidence>
<protein>
    <submittedName>
        <fullName evidence="2">Por secretion system C-terminal sorting domain-containing protein</fullName>
    </submittedName>
</protein>